<accession>A0A063Y907</accession>
<dbReference type="PROSITE" id="PS50109">
    <property type="entry name" value="HIS_KIN"/>
    <property type="match status" value="1"/>
</dbReference>
<dbReference type="Gene3D" id="3.30.565.10">
    <property type="entry name" value="Histidine kinase-like ATPase, C-terminal domain"/>
    <property type="match status" value="1"/>
</dbReference>
<dbReference type="AlphaFoldDB" id="A0A063Y907"/>
<dbReference type="SMART" id="SM00387">
    <property type="entry name" value="HATPase_c"/>
    <property type="match status" value="1"/>
</dbReference>
<dbReference type="InterPro" id="IPR005467">
    <property type="entry name" value="His_kinase_dom"/>
</dbReference>
<comment type="catalytic activity">
    <reaction evidence="1">
        <text>ATP + protein L-histidine = ADP + protein N-phospho-L-histidine.</text>
        <dbReference type="EC" id="2.7.13.3"/>
    </reaction>
</comment>
<feature type="domain" description="Response regulatory" evidence="7">
    <location>
        <begin position="9"/>
        <end position="125"/>
    </location>
</feature>
<dbReference type="RefSeq" id="WP_036543012.1">
    <property type="nucleotide sequence ID" value="NZ_JMSZ01000007.1"/>
</dbReference>
<dbReference type="InterPro" id="IPR003594">
    <property type="entry name" value="HATPase_dom"/>
</dbReference>
<dbReference type="GO" id="GO:0000155">
    <property type="term" value="F:phosphorelay sensor kinase activity"/>
    <property type="evidence" value="ECO:0007669"/>
    <property type="project" value="InterPro"/>
</dbReference>
<dbReference type="Proteomes" id="UP000027318">
    <property type="component" value="Unassembled WGS sequence"/>
</dbReference>
<dbReference type="CDD" id="cd00082">
    <property type="entry name" value="HisKA"/>
    <property type="match status" value="1"/>
</dbReference>
<keyword evidence="9" id="KW-1185">Reference proteome</keyword>
<evidence type="ECO:0000256" key="5">
    <source>
        <dbReference type="SAM" id="Coils"/>
    </source>
</evidence>
<evidence type="ECO:0000256" key="2">
    <source>
        <dbReference type="ARBA" id="ARBA00012438"/>
    </source>
</evidence>
<protein>
    <recommendedName>
        <fullName evidence="2">histidine kinase</fullName>
        <ecNumber evidence="2">2.7.13.3</ecNumber>
    </recommendedName>
</protein>
<dbReference type="Pfam" id="PF00072">
    <property type="entry name" value="Response_reg"/>
    <property type="match status" value="1"/>
</dbReference>
<dbReference type="InterPro" id="IPR003661">
    <property type="entry name" value="HisK_dim/P_dom"/>
</dbReference>
<evidence type="ECO:0000313" key="8">
    <source>
        <dbReference type="EMBL" id="KDE41221.1"/>
    </source>
</evidence>
<gene>
    <name evidence="8" type="ORF">ADINL_0294</name>
</gene>
<dbReference type="PROSITE" id="PS50110">
    <property type="entry name" value="RESPONSE_REGULATORY"/>
    <property type="match status" value="1"/>
</dbReference>
<dbReference type="STRING" id="267850.ADINL_0294"/>
<dbReference type="SUPFAM" id="SSF47384">
    <property type="entry name" value="Homodimeric domain of signal transducing histidine kinase"/>
    <property type="match status" value="1"/>
</dbReference>
<dbReference type="SMART" id="SM00448">
    <property type="entry name" value="REC"/>
    <property type="match status" value="1"/>
</dbReference>
<dbReference type="InterPro" id="IPR036890">
    <property type="entry name" value="HATPase_C_sf"/>
</dbReference>
<comment type="caution">
    <text evidence="8">The sequence shown here is derived from an EMBL/GenBank/DDBJ whole genome shotgun (WGS) entry which is preliminary data.</text>
</comment>
<dbReference type="SUPFAM" id="SSF52172">
    <property type="entry name" value="CheY-like"/>
    <property type="match status" value="1"/>
</dbReference>
<evidence type="ECO:0000256" key="4">
    <source>
        <dbReference type="PROSITE-ProRule" id="PRU00169"/>
    </source>
</evidence>
<organism evidence="8 9">
    <name type="scientific">Nitrincola lacisaponensis</name>
    <dbReference type="NCBI Taxonomy" id="267850"/>
    <lineage>
        <taxon>Bacteria</taxon>
        <taxon>Pseudomonadati</taxon>
        <taxon>Pseudomonadota</taxon>
        <taxon>Gammaproteobacteria</taxon>
        <taxon>Oceanospirillales</taxon>
        <taxon>Oceanospirillaceae</taxon>
        <taxon>Nitrincola</taxon>
    </lineage>
</organism>
<evidence type="ECO:0000313" key="9">
    <source>
        <dbReference type="Proteomes" id="UP000027318"/>
    </source>
</evidence>
<evidence type="ECO:0000259" key="6">
    <source>
        <dbReference type="PROSITE" id="PS50109"/>
    </source>
</evidence>
<name>A0A063Y907_9GAMM</name>
<dbReference type="SUPFAM" id="SSF55874">
    <property type="entry name" value="ATPase domain of HSP90 chaperone/DNA topoisomerase II/histidine kinase"/>
    <property type="match status" value="1"/>
</dbReference>
<dbReference type="EC" id="2.7.13.3" evidence="2"/>
<feature type="coiled-coil region" evidence="5">
    <location>
        <begin position="134"/>
        <end position="161"/>
    </location>
</feature>
<sequence>MKPSMLPTTVLIVEDTATTRLILRQGLTQAGYQVIATENGYQAILAFQQHSVDLVLLDVNMPVMDGFECCEALRHSEKGRHIPIIMLTGRDDHESINRAFELGASDFITKPINLRLLLQRVRYGLRDSCREQALLQSQAEQRRLIEQLSEAQAQLLQSEKLASIGLLAAGVAHEINNPLSCIKANMQTLKYYIDNLFTLQHSMSELLGQEQLQHQARQLEQTLEWAEIRQDSPELLQDVQEGIDRIQTIISGLINLSDTGNSITKNSTQLEEVIQEVLTPFDDMPLFQGTIQTHLCNPALEVNIDKADLLQILHSLLANAMDAAGPCANLDIITYREGQTGCVEIQDNGPGIPDKHLQRIFDPFFTTKPPGKGTGLGLSLVYQILKRAEGKIEACNRQEGGACFKVKLPLVSLN</sequence>
<feature type="domain" description="Histidine kinase" evidence="6">
    <location>
        <begin position="170"/>
        <end position="412"/>
    </location>
</feature>
<keyword evidence="3 4" id="KW-0597">Phosphoprotein</keyword>
<proteinExistence type="predicted"/>
<dbReference type="Pfam" id="PF02518">
    <property type="entry name" value="HATPase_c"/>
    <property type="match status" value="1"/>
</dbReference>
<dbReference type="InterPro" id="IPR036097">
    <property type="entry name" value="HisK_dim/P_sf"/>
</dbReference>
<dbReference type="EMBL" id="JMSZ01000007">
    <property type="protein sequence ID" value="KDE41221.1"/>
    <property type="molecule type" value="Genomic_DNA"/>
</dbReference>
<feature type="modified residue" description="4-aspartylphosphate" evidence="4">
    <location>
        <position position="58"/>
    </location>
</feature>
<keyword evidence="5" id="KW-0175">Coiled coil</keyword>
<evidence type="ECO:0000256" key="3">
    <source>
        <dbReference type="ARBA" id="ARBA00022553"/>
    </source>
</evidence>
<dbReference type="Gene3D" id="1.10.287.130">
    <property type="match status" value="1"/>
</dbReference>
<dbReference type="Gene3D" id="3.40.50.2300">
    <property type="match status" value="1"/>
</dbReference>
<evidence type="ECO:0000259" key="7">
    <source>
        <dbReference type="PROSITE" id="PS50110"/>
    </source>
</evidence>
<evidence type="ECO:0000256" key="1">
    <source>
        <dbReference type="ARBA" id="ARBA00000085"/>
    </source>
</evidence>
<dbReference type="PANTHER" id="PTHR43547:SF2">
    <property type="entry name" value="HYBRID SIGNAL TRANSDUCTION HISTIDINE KINASE C"/>
    <property type="match status" value="1"/>
</dbReference>
<dbReference type="PRINTS" id="PR00344">
    <property type="entry name" value="BCTRLSENSOR"/>
</dbReference>
<dbReference type="OrthoDB" id="1931120at2"/>
<dbReference type="InterPro" id="IPR011006">
    <property type="entry name" value="CheY-like_superfamily"/>
</dbReference>
<dbReference type="InterPro" id="IPR001789">
    <property type="entry name" value="Sig_transdc_resp-reg_receiver"/>
</dbReference>
<reference evidence="8 9" key="1">
    <citation type="journal article" date="2005" name="Int. J. Syst. Evol. Microbiol.">
        <title>Nitrincola lacisaponensis gen. nov., sp. nov., a novel alkaliphilic bacterium isolated from an alkaline, saline lake.</title>
        <authorList>
            <person name="Dimitriu P.A."/>
            <person name="Shukla S.K."/>
            <person name="Conradt J."/>
            <person name="Marquez M.C."/>
            <person name="Ventosa A."/>
            <person name="Maglia A."/>
            <person name="Peyton B.M."/>
            <person name="Pinkart H.C."/>
            <person name="Mormile M.R."/>
        </authorList>
    </citation>
    <scope>NUCLEOTIDE SEQUENCE [LARGE SCALE GENOMIC DNA]</scope>
    <source>
        <strain evidence="8 9">4CA</strain>
    </source>
</reference>
<dbReference type="PANTHER" id="PTHR43547">
    <property type="entry name" value="TWO-COMPONENT HISTIDINE KINASE"/>
    <property type="match status" value="1"/>
</dbReference>
<dbReference type="InterPro" id="IPR004358">
    <property type="entry name" value="Sig_transdc_His_kin-like_C"/>
</dbReference>